<gene>
    <name evidence="4" type="ORF">P0Y56_16585</name>
</gene>
<evidence type="ECO:0000256" key="2">
    <source>
        <dbReference type="SAM" id="SignalP"/>
    </source>
</evidence>
<keyword evidence="2" id="KW-0732">Signal</keyword>
<dbReference type="EMBL" id="CP119316">
    <property type="protein sequence ID" value="WEK46601.1"/>
    <property type="molecule type" value="Genomic_DNA"/>
</dbReference>
<reference evidence="4" key="1">
    <citation type="submission" date="2023-03" db="EMBL/GenBank/DDBJ databases">
        <title>Andean soil-derived lignocellulolytic bacterial consortium as a source of novel taxa and putative plastic-active enzymes.</title>
        <authorList>
            <person name="Diaz-Garcia L."/>
            <person name="Chuvochina M."/>
            <person name="Feuerriegel G."/>
            <person name="Bunk B."/>
            <person name="Sproer C."/>
            <person name="Streit W.R."/>
            <person name="Rodriguez L.M."/>
            <person name="Overmann J."/>
            <person name="Jimenez D.J."/>
        </authorList>
    </citation>
    <scope>NUCLEOTIDE SEQUENCE</scope>
    <source>
        <strain evidence="4">MAG 26</strain>
    </source>
</reference>
<dbReference type="InterPro" id="IPR037401">
    <property type="entry name" value="SnoaL-like"/>
</dbReference>
<evidence type="ECO:0000256" key="1">
    <source>
        <dbReference type="SAM" id="MobiDB-lite"/>
    </source>
</evidence>
<dbReference type="Pfam" id="PF13577">
    <property type="entry name" value="SnoaL_4"/>
    <property type="match status" value="1"/>
</dbReference>
<feature type="region of interest" description="Disordered" evidence="1">
    <location>
        <begin position="174"/>
        <end position="197"/>
    </location>
</feature>
<proteinExistence type="predicted"/>
<feature type="chain" id="PRO_5042461326" evidence="2">
    <location>
        <begin position="28"/>
        <end position="328"/>
    </location>
</feature>
<dbReference type="AlphaFoldDB" id="A0AAJ6BP10"/>
<dbReference type="InterPro" id="IPR032710">
    <property type="entry name" value="NTF2-like_dom_sf"/>
</dbReference>
<dbReference type="SUPFAM" id="SSF54427">
    <property type="entry name" value="NTF2-like"/>
    <property type="match status" value="2"/>
</dbReference>
<organism evidence="4 5">
    <name type="scientific">Candidatus Andeanibacterium colombiense</name>
    <dbReference type="NCBI Taxonomy" id="3121345"/>
    <lineage>
        <taxon>Bacteria</taxon>
        <taxon>Pseudomonadati</taxon>
        <taxon>Pseudomonadota</taxon>
        <taxon>Alphaproteobacteria</taxon>
        <taxon>Sphingomonadales</taxon>
        <taxon>Sphingomonadaceae</taxon>
        <taxon>Candidatus Andeanibacterium</taxon>
    </lineage>
</organism>
<sequence length="328" mass="36068">MKLTFSIARTGLLAAAALTAVTTTVPAAAQMRALSDPVVGHPDPESLFTSKDKVLNRNKQAALHIQRELLKCSEWARAGEWLTDKYIQHNPMAASGLKGVQNYFVNVAKRKPLDPCPALSASDPNAVVAVMAEGDYVTILTRREMPYADDPSKTYTTSWFDTWRFVDGKADEHWDPATLPAAPPPPPAPPAGGMASRDADKDAIEALMWRYDRALDRFETEKYVALYTEDGSFGQTKGREALRKMMSGFEGSPTGKPKLQHATSNDWVEFTGPDSATIHYYWQTYGLSATNKLDDPPKLLAAGNGVDQVARVNGQWLFKSRDVFAAND</sequence>
<feature type="signal peptide" evidence="2">
    <location>
        <begin position="1"/>
        <end position="27"/>
    </location>
</feature>
<evidence type="ECO:0000313" key="5">
    <source>
        <dbReference type="Proteomes" id="UP001218362"/>
    </source>
</evidence>
<evidence type="ECO:0000313" key="4">
    <source>
        <dbReference type="EMBL" id="WEK46601.1"/>
    </source>
</evidence>
<evidence type="ECO:0000259" key="3">
    <source>
        <dbReference type="Pfam" id="PF13577"/>
    </source>
</evidence>
<accession>A0AAJ6BP10</accession>
<name>A0AAJ6BP10_9SPHN</name>
<protein>
    <submittedName>
        <fullName evidence="4">Nuclear transport factor 2 family protein</fullName>
    </submittedName>
</protein>
<dbReference type="Gene3D" id="3.10.450.50">
    <property type="match status" value="2"/>
</dbReference>
<feature type="compositionally biased region" description="Pro residues" evidence="1">
    <location>
        <begin position="181"/>
        <end position="190"/>
    </location>
</feature>
<dbReference type="KEGG" id="acob:P0Y56_16585"/>
<dbReference type="CDD" id="cd00531">
    <property type="entry name" value="NTF2_like"/>
    <property type="match status" value="1"/>
</dbReference>
<dbReference type="Proteomes" id="UP001218362">
    <property type="component" value="Chromosome"/>
</dbReference>
<feature type="domain" description="SnoaL-like" evidence="3">
    <location>
        <begin position="199"/>
        <end position="322"/>
    </location>
</feature>